<protein>
    <submittedName>
        <fullName evidence="2">Clan AA aspartic protease</fullName>
    </submittedName>
</protein>
<dbReference type="GO" id="GO:0004190">
    <property type="term" value="F:aspartic-type endopeptidase activity"/>
    <property type="evidence" value="ECO:0007669"/>
    <property type="project" value="InterPro"/>
</dbReference>
<dbReference type="STRING" id="313367.JSE7799_02371"/>
<dbReference type="PROSITE" id="PS00141">
    <property type="entry name" value="ASP_PROTEASE"/>
    <property type="match status" value="1"/>
</dbReference>
<keyword evidence="2" id="KW-0378">Hydrolase</keyword>
<feature type="transmembrane region" description="Helical" evidence="1">
    <location>
        <begin position="6"/>
        <end position="26"/>
    </location>
</feature>
<evidence type="ECO:0000256" key="1">
    <source>
        <dbReference type="SAM" id="Phobius"/>
    </source>
</evidence>
<reference evidence="2 3" key="1">
    <citation type="submission" date="2015-09" db="EMBL/GenBank/DDBJ databases">
        <authorList>
            <person name="Jackson K.R."/>
            <person name="Lunt B.L."/>
            <person name="Fisher J.N.B."/>
            <person name="Gardner A.V."/>
            <person name="Bailey M.E."/>
            <person name="Deus L.M."/>
            <person name="Earl A.S."/>
            <person name="Gibby P.D."/>
            <person name="Hartmann K.A."/>
            <person name="Liu J.E."/>
            <person name="Manci A.M."/>
            <person name="Nielsen D.A."/>
            <person name="Solomon M.B."/>
            <person name="Breakwell D.P."/>
            <person name="Burnett S.H."/>
            <person name="Grose J.H."/>
        </authorList>
    </citation>
    <scope>NUCLEOTIDE SEQUENCE [LARGE SCALE GENOMIC DNA]</scope>
    <source>
        <strain evidence="2 3">CECT 7799</strain>
    </source>
</reference>
<keyword evidence="1" id="KW-0472">Membrane</keyword>
<dbReference type="Proteomes" id="UP000049455">
    <property type="component" value="Unassembled WGS sequence"/>
</dbReference>
<dbReference type="GO" id="GO:0006508">
    <property type="term" value="P:proteolysis"/>
    <property type="evidence" value="ECO:0007669"/>
    <property type="project" value="UniProtKB-KW"/>
</dbReference>
<keyword evidence="1" id="KW-0812">Transmembrane</keyword>
<proteinExistence type="predicted"/>
<dbReference type="SUPFAM" id="SSF50630">
    <property type="entry name" value="Acid proteases"/>
    <property type="match status" value="1"/>
</dbReference>
<dbReference type="Pfam" id="PF13975">
    <property type="entry name" value="gag-asp_proteas"/>
    <property type="match status" value="1"/>
</dbReference>
<dbReference type="InterPro" id="IPR001969">
    <property type="entry name" value="Aspartic_peptidase_AS"/>
</dbReference>
<dbReference type="InterPro" id="IPR011969">
    <property type="entry name" value="Clan_AA_Asp_peptidase_C"/>
</dbReference>
<keyword evidence="1" id="KW-1133">Transmembrane helix</keyword>
<dbReference type="RefSeq" id="WP_055663799.1">
    <property type="nucleotide sequence ID" value="NZ_CYPR01000160.1"/>
</dbReference>
<evidence type="ECO:0000313" key="3">
    <source>
        <dbReference type="Proteomes" id="UP000049455"/>
    </source>
</evidence>
<dbReference type="EMBL" id="CYPR01000160">
    <property type="protein sequence ID" value="CUH39644.1"/>
    <property type="molecule type" value="Genomic_DNA"/>
</dbReference>
<dbReference type="InterPro" id="IPR021109">
    <property type="entry name" value="Peptidase_aspartic_dom_sf"/>
</dbReference>
<keyword evidence="2" id="KW-0645">Protease</keyword>
<dbReference type="NCBIfam" id="TIGR02281">
    <property type="entry name" value="clan_AA_DTGA"/>
    <property type="match status" value="1"/>
</dbReference>
<dbReference type="InterPro" id="IPR034122">
    <property type="entry name" value="Retropepsin-like_bacterial"/>
</dbReference>
<evidence type="ECO:0000313" key="2">
    <source>
        <dbReference type="EMBL" id="CUH39644.1"/>
    </source>
</evidence>
<dbReference type="OrthoDB" id="7595324at2"/>
<dbReference type="Gene3D" id="2.40.70.10">
    <property type="entry name" value="Acid Proteases"/>
    <property type="match status" value="1"/>
</dbReference>
<dbReference type="AlphaFoldDB" id="A0A0M7BCU7"/>
<gene>
    <name evidence="2" type="ORF">JSE7799_02371</name>
</gene>
<feature type="transmembrane region" description="Helical" evidence="1">
    <location>
        <begin position="38"/>
        <end position="55"/>
    </location>
</feature>
<keyword evidence="3" id="KW-1185">Reference proteome</keyword>
<name>A0A0M7BCU7_9RHOB</name>
<sequence>MTADNTASLIYLSLFGIVIAGGYLVANRQRLSQVAQQAAIWFFIFVGGVLVFGYWEDIKQAALPQQTVLTEVDGTVVEVPRGRGGHYFMTLEVNGTPIQFVVDTGASEIVLSQADAVRAGLDLQTLRYMGEAATANGIVRTAPVWLDEVSLGGLTDEGVRAIVNEGALNQSLLGMSYLNTFGRIEIEDGTLRLIR</sequence>
<organism evidence="2 3">
    <name type="scientific">Jannaschia seosinensis</name>
    <dbReference type="NCBI Taxonomy" id="313367"/>
    <lineage>
        <taxon>Bacteria</taxon>
        <taxon>Pseudomonadati</taxon>
        <taxon>Pseudomonadota</taxon>
        <taxon>Alphaproteobacteria</taxon>
        <taxon>Rhodobacterales</taxon>
        <taxon>Roseobacteraceae</taxon>
        <taxon>Jannaschia</taxon>
    </lineage>
</organism>
<accession>A0A0M7BCU7</accession>
<dbReference type="CDD" id="cd05483">
    <property type="entry name" value="retropepsin_like_bacteria"/>
    <property type="match status" value="1"/>
</dbReference>